<dbReference type="InterPro" id="IPR047817">
    <property type="entry name" value="ABC2_TM_bact-type"/>
</dbReference>
<protein>
    <recommendedName>
        <fullName evidence="5">Transport permease protein</fullName>
    </recommendedName>
</protein>
<gene>
    <name evidence="7" type="ORF">GHC57_08655</name>
</gene>
<dbReference type="GO" id="GO:0140359">
    <property type="term" value="F:ABC-type transporter activity"/>
    <property type="evidence" value="ECO:0007669"/>
    <property type="project" value="InterPro"/>
</dbReference>
<organism evidence="7 8">
    <name type="scientific">Roseospira navarrensis</name>
    <dbReference type="NCBI Taxonomy" id="140058"/>
    <lineage>
        <taxon>Bacteria</taxon>
        <taxon>Pseudomonadati</taxon>
        <taxon>Pseudomonadota</taxon>
        <taxon>Alphaproteobacteria</taxon>
        <taxon>Rhodospirillales</taxon>
        <taxon>Rhodospirillaceae</taxon>
        <taxon>Roseospira</taxon>
    </lineage>
</organism>
<dbReference type="PANTHER" id="PTHR43332">
    <property type="entry name" value="INNER MEMBRANE TRANSPORT PERMEASE YADH-RELATED"/>
    <property type="match status" value="1"/>
</dbReference>
<evidence type="ECO:0000256" key="5">
    <source>
        <dbReference type="RuleBase" id="RU361157"/>
    </source>
</evidence>
<evidence type="ECO:0000256" key="1">
    <source>
        <dbReference type="ARBA" id="ARBA00004141"/>
    </source>
</evidence>
<comment type="caution">
    <text evidence="7">The sequence shown here is derived from an EMBL/GenBank/DDBJ whole genome shotgun (WGS) entry which is preliminary data.</text>
</comment>
<dbReference type="Proteomes" id="UP000434582">
    <property type="component" value="Unassembled WGS sequence"/>
</dbReference>
<comment type="similarity">
    <text evidence="5">Belongs to the ABC-2 integral membrane protein family.</text>
</comment>
<name>A0A7X1ZG25_9PROT</name>
<evidence type="ECO:0000256" key="3">
    <source>
        <dbReference type="ARBA" id="ARBA00022989"/>
    </source>
</evidence>
<keyword evidence="4 5" id="KW-0472">Membrane</keyword>
<feature type="transmembrane region" description="Helical" evidence="5">
    <location>
        <begin position="86"/>
        <end position="104"/>
    </location>
</feature>
<evidence type="ECO:0000313" key="7">
    <source>
        <dbReference type="EMBL" id="MQX36585.1"/>
    </source>
</evidence>
<dbReference type="EMBL" id="WIVE01000022">
    <property type="protein sequence ID" value="MQX36585.1"/>
    <property type="molecule type" value="Genomic_DNA"/>
</dbReference>
<dbReference type="PROSITE" id="PS51012">
    <property type="entry name" value="ABC_TM2"/>
    <property type="match status" value="1"/>
</dbReference>
<dbReference type="Pfam" id="PF01061">
    <property type="entry name" value="ABC2_membrane"/>
    <property type="match status" value="1"/>
</dbReference>
<feature type="transmembrane region" description="Helical" evidence="5">
    <location>
        <begin position="167"/>
        <end position="192"/>
    </location>
</feature>
<evidence type="ECO:0000313" key="8">
    <source>
        <dbReference type="Proteomes" id="UP000434582"/>
    </source>
</evidence>
<dbReference type="InterPro" id="IPR013525">
    <property type="entry name" value="ABC2_TM"/>
</dbReference>
<evidence type="ECO:0000259" key="6">
    <source>
        <dbReference type="PROSITE" id="PS51012"/>
    </source>
</evidence>
<sequence length="284" mass="30991">MPQNVYRSLSVRDGAKIDRDTLPPPRHIGAVNWRGTWELYLKEVRRFLKVYMQTIMAPIVTTLIFLAIFVLALGRDVAQHVPGISFMEFLAPGLIMMAMVQNAFANTSSSVIISKVQGNIVDVLMPPLSGGEILAAYALGGISRGLVVGVAVLVAMAFFVTIHVHNVGFILFHAIGASMMLSLLGIIAGIWADKFDHMAAVTNFIVTPLSFLSGTFYSIDRLPENMQIVAHINPFFYMIDGFRYGFIGHDDALPMVGLVVVGLTNALLLAVGYGMLRSGYKLKA</sequence>
<dbReference type="GO" id="GO:0043190">
    <property type="term" value="C:ATP-binding cassette (ABC) transporter complex"/>
    <property type="evidence" value="ECO:0007669"/>
    <property type="project" value="InterPro"/>
</dbReference>
<dbReference type="InterPro" id="IPR000412">
    <property type="entry name" value="ABC_2_transport"/>
</dbReference>
<reference evidence="7 8" key="1">
    <citation type="submission" date="2019-10" db="EMBL/GenBank/DDBJ databases">
        <title>Draft whole-genome sequence of the purple nonsulfur photosynthetic bacterium Roseospira navarrensis DSM 15114.</title>
        <authorList>
            <person name="Kyndt J.A."/>
            <person name="Meyer T.E."/>
        </authorList>
    </citation>
    <scope>NUCLEOTIDE SEQUENCE [LARGE SCALE GENOMIC DNA]</scope>
    <source>
        <strain evidence="7 8">DSM 15114</strain>
    </source>
</reference>
<keyword evidence="3 5" id="KW-1133">Transmembrane helix</keyword>
<dbReference type="PRINTS" id="PR00164">
    <property type="entry name" value="ABC2TRNSPORT"/>
</dbReference>
<feature type="transmembrane region" description="Helical" evidence="5">
    <location>
        <begin position="50"/>
        <end position="74"/>
    </location>
</feature>
<accession>A0A7X1ZG25</accession>
<keyword evidence="8" id="KW-1185">Reference proteome</keyword>
<feature type="transmembrane region" description="Helical" evidence="5">
    <location>
        <begin position="252"/>
        <end position="276"/>
    </location>
</feature>
<dbReference type="InterPro" id="IPR052522">
    <property type="entry name" value="ABC-2_transport_permease"/>
</dbReference>
<proteinExistence type="inferred from homology"/>
<keyword evidence="5" id="KW-0813">Transport</keyword>
<dbReference type="AlphaFoldDB" id="A0A7X1ZG25"/>
<evidence type="ECO:0000256" key="4">
    <source>
        <dbReference type="ARBA" id="ARBA00023136"/>
    </source>
</evidence>
<comment type="subcellular location">
    <subcellularLocation>
        <location evidence="5">Cell inner membrane</location>
        <topology evidence="5">Multi-pass membrane protein</topology>
    </subcellularLocation>
    <subcellularLocation>
        <location evidence="1">Membrane</location>
        <topology evidence="1">Multi-pass membrane protein</topology>
    </subcellularLocation>
</comment>
<feature type="domain" description="ABC transmembrane type-2" evidence="6">
    <location>
        <begin position="49"/>
        <end position="279"/>
    </location>
</feature>
<dbReference type="PIRSF" id="PIRSF006648">
    <property type="entry name" value="DrrB"/>
    <property type="match status" value="1"/>
</dbReference>
<keyword evidence="5" id="KW-1003">Cell membrane</keyword>
<dbReference type="PANTHER" id="PTHR43332:SF2">
    <property type="entry name" value="INNER MEMBRANE TRANSPORT PERMEASE YADH"/>
    <property type="match status" value="1"/>
</dbReference>
<keyword evidence="2 5" id="KW-0812">Transmembrane</keyword>
<evidence type="ECO:0000256" key="2">
    <source>
        <dbReference type="ARBA" id="ARBA00022692"/>
    </source>
</evidence>
<feature type="transmembrane region" description="Helical" evidence="5">
    <location>
        <begin position="134"/>
        <end position="160"/>
    </location>
</feature>
<dbReference type="OrthoDB" id="9804001at2"/>
<comment type="caution">
    <text evidence="5">Lacks conserved residue(s) required for the propagation of feature annotation.</text>
</comment>